<evidence type="ECO:0000313" key="8">
    <source>
        <dbReference type="EMBL" id="KAG9271845.1"/>
    </source>
</evidence>
<dbReference type="PROSITE" id="PS50853">
    <property type="entry name" value="FN3"/>
    <property type="match status" value="2"/>
</dbReference>
<dbReference type="InterPro" id="IPR003598">
    <property type="entry name" value="Ig_sub2"/>
</dbReference>
<proteinExistence type="inferred from homology"/>
<dbReference type="FunFam" id="2.60.40.10:FF:000112">
    <property type="entry name" value="Titin a"/>
    <property type="match status" value="1"/>
</dbReference>
<dbReference type="InterPro" id="IPR036179">
    <property type="entry name" value="Ig-like_dom_sf"/>
</dbReference>
<dbReference type="FunFam" id="2.60.40.10:FF:000147">
    <property type="entry name" value="Myosin light chain kinase"/>
    <property type="match status" value="1"/>
</dbReference>
<dbReference type="SUPFAM" id="SSF48726">
    <property type="entry name" value="Immunoglobulin"/>
    <property type="match status" value="2"/>
</dbReference>
<feature type="domain" description="Fibronectin type-III" evidence="7">
    <location>
        <begin position="1"/>
        <end position="45"/>
    </location>
</feature>
<dbReference type="OrthoDB" id="5969272at2759"/>
<feature type="domain" description="Fibronectin type-III" evidence="7">
    <location>
        <begin position="46"/>
        <end position="142"/>
    </location>
</feature>
<dbReference type="SMART" id="SM00409">
    <property type="entry name" value="IG"/>
    <property type="match status" value="2"/>
</dbReference>
<dbReference type="CDD" id="cd00063">
    <property type="entry name" value="FN3"/>
    <property type="match status" value="2"/>
</dbReference>
<protein>
    <submittedName>
        <fullName evidence="8">Titin-like</fullName>
    </submittedName>
</protein>
<dbReference type="PRINTS" id="PR00014">
    <property type="entry name" value="FNTYPEIII"/>
</dbReference>
<gene>
    <name evidence="8" type="primary">TTN</name>
    <name evidence="8" type="ORF">AMEX_G14838</name>
</gene>
<dbReference type="GO" id="GO:0005737">
    <property type="term" value="C:cytoplasm"/>
    <property type="evidence" value="ECO:0007669"/>
    <property type="project" value="UniProtKB-SubCell"/>
</dbReference>
<sequence length="351" mass="38869">MKCPSCSVRIPNLSEGSEYYFRVSAENEFGIGEAAETSDPIRASQAPTPPQMVAITDVTKNSVSLAWTKSKHDGGSRITGYVLEAQKKGTDQWTHVTTVKSLDFTVKNLNENAEYHFRVIAVNDIGESEPGPVSESVTCKDPFGKTIVLTVFPQFIGTKPALRKEMDEVTAKLGQTATLKCQIIGRPVPEIKWYKAGKEIKEGRKYAATSDGRNHTLTISTEQQEDEGLYTCKAVNEAGECETSGTLVLEAAPQFPVPLKDKIFAGCGTTVRIHVMYIGRPEPKIMWLHGSKPIEASENVSIENTEHYTHLILKNVQRRVNGGKYRIRINNHFGSADTVTQLEIQGIFFFQ</sequence>
<dbReference type="PANTHER" id="PTHR14340:SF13">
    <property type="entry name" value="TITIN"/>
    <property type="match status" value="1"/>
</dbReference>
<dbReference type="Pfam" id="PF00041">
    <property type="entry name" value="fn3"/>
    <property type="match status" value="1"/>
</dbReference>
<dbReference type="InterPro" id="IPR003599">
    <property type="entry name" value="Ig_sub"/>
</dbReference>
<dbReference type="SUPFAM" id="SSF49265">
    <property type="entry name" value="Fibronectin type III"/>
    <property type="match status" value="1"/>
</dbReference>
<reference evidence="8 9" key="1">
    <citation type="submission" date="2021-07" db="EMBL/GenBank/DDBJ databases">
        <authorList>
            <person name="Imarazene B."/>
            <person name="Zahm M."/>
            <person name="Klopp C."/>
            <person name="Cabau C."/>
            <person name="Beille S."/>
            <person name="Jouanno E."/>
            <person name="Castinel A."/>
            <person name="Lluch J."/>
            <person name="Gil L."/>
            <person name="Kuchtly C."/>
            <person name="Lopez Roques C."/>
            <person name="Donnadieu C."/>
            <person name="Parrinello H."/>
            <person name="Journot L."/>
            <person name="Du K."/>
            <person name="Schartl M."/>
            <person name="Retaux S."/>
            <person name="Guiguen Y."/>
        </authorList>
    </citation>
    <scope>NUCLEOTIDE SEQUENCE [LARGE SCALE GENOMIC DNA]</scope>
    <source>
        <strain evidence="8">Pach_M1</strain>
        <tissue evidence="8">Testis</tissue>
    </source>
</reference>
<keyword evidence="3" id="KW-0963">Cytoplasm</keyword>
<name>A0A8T2LQB7_ASTMX</name>
<comment type="caution">
    <text evidence="8">The sequence shown here is derived from an EMBL/GenBank/DDBJ whole genome shotgun (WGS) entry which is preliminary data.</text>
</comment>
<dbReference type="PANTHER" id="PTHR14340">
    <property type="entry name" value="MICROFIBRIL-ASSOCIATED GLYCOPROTEIN 3"/>
    <property type="match status" value="1"/>
</dbReference>
<dbReference type="InterPro" id="IPR013783">
    <property type="entry name" value="Ig-like_fold"/>
</dbReference>
<dbReference type="AlphaFoldDB" id="A0A8T2LQB7"/>
<evidence type="ECO:0000256" key="5">
    <source>
        <dbReference type="ARBA" id="ARBA00023319"/>
    </source>
</evidence>
<dbReference type="Gene3D" id="2.60.40.10">
    <property type="entry name" value="Immunoglobulins"/>
    <property type="match status" value="4"/>
</dbReference>
<evidence type="ECO:0000256" key="4">
    <source>
        <dbReference type="ARBA" id="ARBA00022737"/>
    </source>
</evidence>
<organism evidence="8 9">
    <name type="scientific">Astyanax mexicanus</name>
    <name type="common">Blind cave fish</name>
    <name type="synonym">Astyanax fasciatus mexicanus</name>
    <dbReference type="NCBI Taxonomy" id="7994"/>
    <lineage>
        <taxon>Eukaryota</taxon>
        <taxon>Metazoa</taxon>
        <taxon>Chordata</taxon>
        <taxon>Craniata</taxon>
        <taxon>Vertebrata</taxon>
        <taxon>Euteleostomi</taxon>
        <taxon>Actinopterygii</taxon>
        <taxon>Neopterygii</taxon>
        <taxon>Teleostei</taxon>
        <taxon>Ostariophysi</taxon>
        <taxon>Characiformes</taxon>
        <taxon>Characoidei</taxon>
        <taxon>Acestrorhamphidae</taxon>
        <taxon>Acestrorhamphinae</taxon>
        <taxon>Astyanax</taxon>
    </lineage>
</organism>
<evidence type="ECO:0000256" key="2">
    <source>
        <dbReference type="ARBA" id="ARBA00006692"/>
    </source>
</evidence>
<evidence type="ECO:0000256" key="1">
    <source>
        <dbReference type="ARBA" id="ARBA00004496"/>
    </source>
</evidence>
<dbReference type="Proteomes" id="UP000752171">
    <property type="component" value="Unassembled WGS sequence"/>
</dbReference>
<dbReference type="InterPro" id="IPR036116">
    <property type="entry name" value="FN3_sf"/>
</dbReference>
<dbReference type="Pfam" id="PF07679">
    <property type="entry name" value="I-set"/>
    <property type="match status" value="2"/>
</dbReference>
<dbReference type="InterPro" id="IPR013098">
    <property type="entry name" value="Ig_I-set"/>
</dbReference>
<keyword evidence="5" id="KW-0393">Immunoglobulin domain</keyword>
<accession>A0A8T2LQB7</accession>
<evidence type="ECO:0000259" key="7">
    <source>
        <dbReference type="PROSITE" id="PS50853"/>
    </source>
</evidence>
<dbReference type="FunFam" id="2.60.40.10:FF:001229">
    <property type="entry name" value="titin isoform X1"/>
    <property type="match status" value="1"/>
</dbReference>
<evidence type="ECO:0000256" key="3">
    <source>
        <dbReference type="ARBA" id="ARBA00022490"/>
    </source>
</evidence>
<dbReference type="EMBL" id="JAICCE010000011">
    <property type="protein sequence ID" value="KAG9271845.1"/>
    <property type="molecule type" value="Genomic_DNA"/>
</dbReference>
<dbReference type="InterPro" id="IPR007110">
    <property type="entry name" value="Ig-like_dom"/>
</dbReference>
<feature type="domain" description="Ig-like" evidence="6">
    <location>
        <begin position="160"/>
        <end position="248"/>
    </location>
</feature>
<evidence type="ECO:0000313" key="9">
    <source>
        <dbReference type="Proteomes" id="UP000752171"/>
    </source>
</evidence>
<evidence type="ECO:0000259" key="6">
    <source>
        <dbReference type="PROSITE" id="PS50835"/>
    </source>
</evidence>
<dbReference type="InterPro" id="IPR003961">
    <property type="entry name" value="FN3_dom"/>
</dbReference>
<keyword evidence="4" id="KW-0677">Repeat</keyword>
<dbReference type="SMART" id="SM00060">
    <property type="entry name" value="FN3"/>
    <property type="match status" value="1"/>
</dbReference>
<comment type="similarity">
    <text evidence="2">Belongs to the protein kinase superfamily. CAMK Ser/Thr protein kinase family.</text>
</comment>
<dbReference type="SMART" id="SM00408">
    <property type="entry name" value="IGc2"/>
    <property type="match status" value="2"/>
</dbReference>
<dbReference type="PROSITE" id="PS50835">
    <property type="entry name" value="IG_LIKE"/>
    <property type="match status" value="1"/>
</dbReference>
<comment type="subcellular location">
    <subcellularLocation>
        <location evidence="1">Cytoplasm</location>
    </subcellularLocation>
</comment>